<dbReference type="AlphaFoldDB" id="A0A095ZN93"/>
<dbReference type="EMBL" id="JRNH01000022">
    <property type="protein sequence ID" value="KGF20062.1"/>
    <property type="molecule type" value="Genomic_DNA"/>
</dbReference>
<evidence type="ECO:0000313" key="8">
    <source>
        <dbReference type="Proteomes" id="UP000053528"/>
    </source>
</evidence>
<evidence type="ECO:0000256" key="3">
    <source>
        <dbReference type="ARBA" id="ARBA00022741"/>
    </source>
</evidence>
<dbReference type="GO" id="GO:0005524">
    <property type="term" value="F:ATP binding"/>
    <property type="evidence" value="ECO:0007669"/>
    <property type="project" value="UniProtKB-KW"/>
</dbReference>
<evidence type="ECO:0000256" key="2">
    <source>
        <dbReference type="ARBA" id="ARBA00022448"/>
    </source>
</evidence>
<dbReference type="SMART" id="SM00382">
    <property type="entry name" value="AAA"/>
    <property type="match status" value="1"/>
</dbReference>
<name>A0A095ZN93_9MICC</name>
<keyword evidence="4" id="KW-0067">ATP-binding</keyword>
<evidence type="ECO:0000313" key="7">
    <source>
        <dbReference type="EMBL" id="KGF20062.1"/>
    </source>
</evidence>
<dbReference type="Proteomes" id="UP000053528">
    <property type="component" value="Unassembled WGS sequence"/>
</dbReference>
<organism evidence="7 8">
    <name type="scientific">Pseudoglutamicibacter albus DNF00011</name>
    <dbReference type="NCBI Taxonomy" id="1401063"/>
    <lineage>
        <taxon>Bacteria</taxon>
        <taxon>Bacillati</taxon>
        <taxon>Actinomycetota</taxon>
        <taxon>Actinomycetes</taxon>
        <taxon>Micrococcales</taxon>
        <taxon>Micrococcaceae</taxon>
        <taxon>Pseudoglutamicibacter</taxon>
    </lineage>
</organism>
<evidence type="ECO:0000256" key="5">
    <source>
        <dbReference type="ARBA" id="ARBA00023251"/>
    </source>
</evidence>
<keyword evidence="5" id="KW-0046">Antibiotic resistance</keyword>
<comment type="caution">
    <text evidence="7">The sequence shown here is derived from an EMBL/GenBank/DDBJ whole genome shotgun (WGS) entry which is preliminary data.</text>
</comment>
<dbReference type="GO" id="GO:0005886">
    <property type="term" value="C:plasma membrane"/>
    <property type="evidence" value="ECO:0007669"/>
    <property type="project" value="UniProtKB-SubCell"/>
</dbReference>
<evidence type="ECO:0000256" key="1">
    <source>
        <dbReference type="ARBA" id="ARBA00004202"/>
    </source>
</evidence>
<accession>A0A095ZN93</accession>
<keyword evidence="3" id="KW-0547">Nucleotide-binding</keyword>
<dbReference type="RefSeq" id="WP_035756508.1">
    <property type="nucleotide sequence ID" value="NZ_JRNH01000022.1"/>
</dbReference>
<dbReference type="PROSITE" id="PS50893">
    <property type="entry name" value="ABC_TRANSPORTER_2"/>
    <property type="match status" value="1"/>
</dbReference>
<dbReference type="GO" id="GO:0016887">
    <property type="term" value="F:ATP hydrolysis activity"/>
    <property type="evidence" value="ECO:0007669"/>
    <property type="project" value="InterPro"/>
</dbReference>
<dbReference type="InterPro" id="IPR003439">
    <property type="entry name" value="ABC_transporter-like_ATP-bd"/>
</dbReference>
<evidence type="ECO:0000256" key="4">
    <source>
        <dbReference type="ARBA" id="ARBA00022840"/>
    </source>
</evidence>
<evidence type="ECO:0000259" key="6">
    <source>
        <dbReference type="PROSITE" id="PS50893"/>
    </source>
</evidence>
<proteinExistence type="predicted"/>
<protein>
    <submittedName>
        <fullName evidence="7">Multidrug ABC transporter ATPase</fullName>
    </submittedName>
</protein>
<dbReference type="Pfam" id="PF00005">
    <property type="entry name" value="ABC_tran"/>
    <property type="match status" value="1"/>
</dbReference>
<feature type="domain" description="ABC transporter" evidence="6">
    <location>
        <begin position="3"/>
        <end position="238"/>
    </location>
</feature>
<dbReference type="InterPro" id="IPR050763">
    <property type="entry name" value="ABC_transporter_ATP-binding"/>
</dbReference>
<keyword evidence="2" id="KW-0813">Transport</keyword>
<dbReference type="PANTHER" id="PTHR42711:SF19">
    <property type="entry name" value="DOXORUBICIN RESISTANCE ATP-BINDING PROTEIN DRRA"/>
    <property type="match status" value="1"/>
</dbReference>
<gene>
    <name evidence="7" type="ORF">HMPREF2128_07235</name>
</gene>
<dbReference type="Gene3D" id="3.40.50.300">
    <property type="entry name" value="P-loop containing nucleotide triphosphate hydrolases"/>
    <property type="match status" value="1"/>
</dbReference>
<dbReference type="GO" id="GO:0046677">
    <property type="term" value="P:response to antibiotic"/>
    <property type="evidence" value="ECO:0007669"/>
    <property type="project" value="UniProtKB-KW"/>
</dbReference>
<sequence length="345" mass="36309">MILDIHQLTRRFGNVTANDSVSLQVRAGQLSGLLGHNGAGKTTLVSQIVGLLRPDSGSLHVAGIDAIRRPALARRAVALQTQSTASLDGLTPRLAITLAARLRGLSARDSRAASARLLEELDLGPWADRAARPEGGGLSGGVRRLTTLAMALAAPVPLLVLDEPTNDVDAARRRLLWSALRRRADDDGTAVLVVTHNVNEAESVVDELTVLDRGRVVASGSPAQLRARGLGEKAEIDAEGAGSYDDTLRLTLRLPGEPEPAPTDAAAELRREALGLHLPEQLAVQRSVVVGRRAILTLPASRAGEAVAWSTGQRAAGVIEDYTLGPASLEDAYLALTAPKEETLA</sequence>
<reference evidence="7 8" key="1">
    <citation type="submission" date="2014-07" db="EMBL/GenBank/DDBJ databases">
        <authorList>
            <person name="McCorrison J."/>
            <person name="Sanka R."/>
            <person name="Torralba M."/>
            <person name="Gillis M."/>
            <person name="Haft D.H."/>
            <person name="Methe B."/>
            <person name="Sutton G."/>
            <person name="Nelson K.E."/>
        </authorList>
    </citation>
    <scope>NUCLEOTIDE SEQUENCE [LARGE SCALE GENOMIC DNA]</scope>
    <source>
        <strain evidence="7 8">DNF00011</strain>
    </source>
</reference>
<dbReference type="InterPro" id="IPR003593">
    <property type="entry name" value="AAA+_ATPase"/>
</dbReference>
<comment type="subcellular location">
    <subcellularLocation>
        <location evidence="1">Cell membrane</location>
        <topology evidence="1">Peripheral membrane protein</topology>
    </subcellularLocation>
</comment>
<dbReference type="SUPFAM" id="SSF52540">
    <property type="entry name" value="P-loop containing nucleoside triphosphate hydrolases"/>
    <property type="match status" value="1"/>
</dbReference>
<dbReference type="InterPro" id="IPR027417">
    <property type="entry name" value="P-loop_NTPase"/>
</dbReference>
<dbReference type="PANTHER" id="PTHR42711">
    <property type="entry name" value="ABC TRANSPORTER ATP-BINDING PROTEIN"/>
    <property type="match status" value="1"/>
</dbReference>